<dbReference type="RefSeq" id="WP_321536757.1">
    <property type="nucleotide sequence ID" value="NZ_JARGDL010000023.1"/>
</dbReference>
<sequence length="170" mass="19104">MKKSLKSLVISIFLFSFVTTFAQGRMGEVGKLFHKDEADKLFGKPKQALQINPKLLQKALLKAKDYVLFTIKNGKILILDEKKHSLTDDNEKLDRLETAYIFSKSKVLEFLNAAFGNNPMQINNPKERAMEILSTTADPIYVEDRSSTLTLSAANSTLELSTLCPPVCFE</sequence>
<organism evidence="1 2">
    <name type="scientific">Stygiobacter electus</name>
    <dbReference type="NCBI Taxonomy" id="3032292"/>
    <lineage>
        <taxon>Bacteria</taxon>
        <taxon>Pseudomonadati</taxon>
        <taxon>Ignavibacteriota</taxon>
        <taxon>Ignavibacteria</taxon>
        <taxon>Ignavibacteriales</taxon>
        <taxon>Melioribacteraceae</taxon>
        <taxon>Stygiobacter</taxon>
    </lineage>
</organism>
<comment type="caution">
    <text evidence="1">The sequence shown here is derived from an EMBL/GenBank/DDBJ whole genome shotgun (WGS) entry which is preliminary data.</text>
</comment>
<keyword evidence="2" id="KW-1185">Reference proteome</keyword>
<protein>
    <submittedName>
        <fullName evidence="1">Uncharacterized protein</fullName>
    </submittedName>
</protein>
<gene>
    <name evidence="1" type="ORF">P0M35_12545</name>
</gene>
<proteinExistence type="predicted"/>
<dbReference type="Proteomes" id="UP001221302">
    <property type="component" value="Unassembled WGS sequence"/>
</dbReference>
<name>A0AAE3NXZ3_9BACT</name>
<dbReference type="AlphaFoldDB" id="A0AAE3NXZ3"/>
<reference evidence="1" key="1">
    <citation type="submission" date="2023-03" db="EMBL/GenBank/DDBJ databases">
        <title>Stygiobacter electus gen. nov., sp. nov., facultatively anaerobic thermotolerant bacterium of the class Ignavibacteria from a well of Yessentuki mineral water deposit.</title>
        <authorList>
            <person name="Podosokorskaya O.A."/>
            <person name="Elcheninov A.G."/>
            <person name="Petrova N.F."/>
            <person name="Zavarzina D.G."/>
            <person name="Kublanov I.V."/>
            <person name="Merkel A.Y."/>
        </authorList>
    </citation>
    <scope>NUCLEOTIDE SEQUENCE</scope>
    <source>
        <strain evidence="1">09-Me</strain>
    </source>
</reference>
<accession>A0AAE3NXZ3</accession>
<evidence type="ECO:0000313" key="1">
    <source>
        <dbReference type="EMBL" id="MDF1612986.1"/>
    </source>
</evidence>
<dbReference type="EMBL" id="JARGDL010000023">
    <property type="protein sequence ID" value="MDF1612986.1"/>
    <property type="molecule type" value="Genomic_DNA"/>
</dbReference>
<evidence type="ECO:0000313" key="2">
    <source>
        <dbReference type="Proteomes" id="UP001221302"/>
    </source>
</evidence>